<feature type="signal peptide" evidence="1">
    <location>
        <begin position="1"/>
        <end position="39"/>
    </location>
</feature>
<dbReference type="EMBL" id="JABJWZ010000106">
    <property type="protein sequence ID" value="MBB1254374.1"/>
    <property type="molecule type" value="Genomic_DNA"/>
</dbReference>
<sequence>MSTATFGIGGTGMSWGRRAAAVVAAALLGGTMTAGTAGAAAPKEVCGWTSTPAGWIEIRYWDSTQCGPLGGGMYNMKRIADTSGVAPGRTVAACTYSPKPAGFRVTRYTSISDCNRSRGTSDYHNQVDLVNLTGLAKGATRQICGLFDVPAGWTVVSRSRSVDCQQYKYGYPSNDNTMTIRKS</sequence>
<reference evidence="4 5" key="1">
    <citation type="submission" date="2020-05" db="EMBL/GenBank/DDBJ databases">
        <title>Classification of alakaliphilic streptomycetes isolated from an alkaline soil next to Lonar Crater, India and a proposal for the recognition of Streptomyces alkaliterrae sp. nov.</title>
        <authorList>
            <person name="Golinska P."/>
        </authorList>
    </citation>
    <scope>NUCLEOTIDE SEQUENCE [LARGE SCALE GENOMIC DNA]</scope>
    <source>
        <strain evidence="5">OF3</strain>
        <strain evidence="4">OF8</strain>
    </source>
</reference>
<protein>
    <submittedName>
        <fullName evidence="2">Uncharacterized protein</fullName>
    </submittedName>
</protein>
<proteinExistence type="predicted"/>
<gene>
    <name evidence="2" type="ORF">H3146_13525</name>
    <name evidence="3" type="ORF">H3147_07550</name>
</gene>
<keyword evidence="1" id="KW-0732">Signal</keyword>
<dbReference type="Proteomes" id="UP000525686">
    <property type="component" value="Unassembled WGS sequence"/>
</dbReference>
<evidence type="ECO:0000313" key="5">
    <source>
        <dbReference type="Proteomes" id="UP000525686"/>
    </source>
</evidence>
<evidence type="ECO:0000256" key="1">
    <source>
        <dbReference type="SAM" id="SignalP"/>
    </source>
</evidence>
<comment type="caution">
    <text evidence="2">The sequence shown here is derived from an EMBL/GenBank/DDBJ whole genome shotgun (WGS) entry which is preliminary data.</text>
</comment>
<accession>A0A7W3WL65</accession>
<feature type="chain" id="PRO_5036404896" evidence="1">
    <location>
        <begin position="40"/>
        <end position="183"/>
    </location>
</feature>
<dbReference type="RefSeq" id="WP_153507650.1">
    <property type="nucleotide sequence ID" value="NZ_JABJWZ010000106.1"/>
</dbReference>
<dbReference type="OrthoDB" id="5525250at2"/>
<name>A0A7W3WL65_9ACTN</name>
<organism evidence="2 5">
    <name type="scientific">Streptomyces alkaliterrae</name>
    <dbReference type="NCBI Taxonomy" id="2213162"/>
    <lineage>
        <taxon>Bacteria</taxon>
        <taxon>Bacillati</taxon>
        <taxon>Actinomycetota</taxon>
        <taxon>Actinomycetes</taxon>
        <taxon>Kitasatosporales</taxon>
        <taxon>Streptomycetaceae</taxon>
        <taxon>Streptomyces</taxon>
    </lineage>
</organism>
<evidence type="ECO:0000313" key="2">
    <source>
        <dbReference type="EMBL" id="MBB1254374.1"/>
    </source>
</evidence>
<dbReference type="EMBL" id="JABJXA010000031">
    <property type="protein sequence ID" value="MBB1258684.1"/>
    <property type="molecule type" value="Genomic_DNA"/>
</dbReference>
<evidence type="ECO:0000313" key="3">
    <source>
        <dbReference type="EMBL" id="MBB1258684.1"/>
    </source>
</evidence>
<dbReference type="Proteomes" id="UP000517765">
    <property type="component" value="Unassembled WGS sequence"/>
</dbReference>
<reference evidence="2" key="2">
    <citation type="journal article" name="Syst. Appl. Microbiol.">
        <title>Streptomyces alkaliterrae sp. nov., isolated from an alkaline soil, and emended descriptions of Streptomyces alkaliphilus, Streptomyces calidiresistens and Streptomyces durbertensis.</title>
        <authorList>
            <person name="Swiecimska M."/>
            <person name="Golinska P."/>
            <person name="Nouioui I."/>
            <person name="Wypij M."/>
            <person name="Rai M."/>
            <person name="Sangal V."/>
            <person name="Goodfellow M."/>
        </authorList>
    </citation>
    <scope>NUCLEOTIDE SEQUENCE</scope>
    <source>
        <strain evidence="2">OF3</strain>
        <strain evidence="3">OF8</strain>
    </source>
</reference>
<dbReference type="AlphaFoldDB" id="A0A7W3WL65"/>
<evidence type="ECO:0000313" key="4">
    <source>
        <dbReference type="Proteomes" id="UP000517765"/>
    </source>
</evidence>